<reference evidence="12" key="1">
    <citation type="submission" date="2017-09" db="EMBL/GenBank/DDBJ databases">
        <title>FDA dAtabase for Regulatory Grade micrObial Sequences (FDA-ARGOS): Supporting development and validation of Infectious Disease Dx tests.</title>
        <authorList>
            <person name="Goldberg B."/>
            <person name="Campos J."/>
            <person name="Tallon L."/>
            <person name="Sadzewicz L."/>
            <person name="Ott S."/>
            <person name="Zhao X."/>
            <person name="Nagaraj S."/>
            <person name="Vavikolanu K."/>
            <person name="Aluvathingal J."/>
            <person name="Nadendla S."/>
            <person name="Geyer C."/>
            <person name="Sichtig H."/>
        </authorList>
    </citation>
    <scope>NUCLEOTIDE SEQUENCE [LARGE SCALE GENOMIC DNA]</scope>
    <source>
        <strain evidence="12">FDAARGOS_370</strain>
    </source>
</reference>
<dbReference type="SUPFAM" id="SSF51556">
    <property type="entry name" value="Metallo-dependent hydrolases"/>
    <property type="match status" value="1"/>
</dbReference>
<dbReference type="InterPro" id="IPR032466">
    <property type="entry name" value="Metal_Hydrolase"/>
</dbReference>
<accession>A0A2A7U361</accession>
<dbReference type="InterPro" id="IPR001365">
    <property type="entry name" value="A_deaminase_dom"/>
</dbReference>
<comment type="caution">
    <text evidence="11">The sequence shown here is derived from an EMBL/GenBank/DDBJ whole genome shotgun (WGS) entry which is preliminary data.</text>
</comment>
<evidence type="ECO:0000313" key="11">
    <source>
        <dbReference type="EMBL" id="PEH72721.1"/>
    </source>
</evidence>
<evidence type="ECO:0000256" key="1">
    <source>
        <dbReference type="ARBA" id="ARBA00012784"/>
    </source>
</evidence>
<evidence type="ECO:0000256" key="3">
    <source>
        <dbReference type="ARBA" id="ARBA00022801"/>
    </source>
</evidence>
<evidence type="ECO:0000256" key="8">
    <source>
        <dbReference type="ARBA" id="ARBA00049213"/>
    </source>
</evidence>
<keyword evidence="4 9" id="KW-0862">Zinc</keyword>
<protein>
    <recommendedName>
        <fullName evidence="1 9">Adenosine deaminase</fullName>
        <ecNumber evidence="1 9">3.5.4.4</ecNumber>
    </recommendedName>
    <alternativeName>
        <fullName evidence="6 9">Adenosine aminohydrolase</fullName>
    </alternativeName>
</protein>
<dbReference type="PANTHER" id="PTHR11409">
    <property type="entry name" value="ADENOSINE DEAMINASE"/>
    <property type="match status" value="1"/>
</dbReference>
<keyword evidence="2 9" id="KW-0479">Metal-binding</keyword>
<dbReference type="GO" id="GO:0004000">
    <property type="term" value="F:adenosine deaminase activity"/>
    <property type="evidence" value="ECO:0007669"/>
    <property type="project" value="UniProtKB-UniRule"/>
</dbReference>
<dbReference type="HAMAP" id="MF_00540">
    <property type="entry name" value="A_deaminase"/>
    <property type="match status" value="1"/>
</dbReference>
<feature type="active site" description="Proton donor" evidence="9">
    <location>
        <position position="200"/>
    </location>
</feature>
<dbReference type="AlphaFoldDB" id="A0A2A7U361"/>
<evidence type="ECO:0000256" key="5">
    <source>
        <dbReference type="ARBA" id="ARBA00023080"/>
    </source>
</evidence>
<proteinExistence type="inferred from homology"/>
<dbReference type="RefSeq" id="WP_005286063.1">
    <property type="nucleotide sequence ID" value="NZ_AP028090.1"/>
</dbReference>
<comment type="catalytic activity">
    <reaction evidence="7">
        <text>adenosine + H2O + H(+) = inosine + NH4(+)</text>
        <dbReference type="Rhea" id="RHEA:24408"/>
        <dbReference type="ChEBI" id="CHEBI:15377"/>
        <dbReference type="ChEBI" id="CHEBI:15378"/>
        <dbReference type="ChEBI" id="CHEBI:16335"/>
        <dbReference type="ChEBI" id="CHEBI:17596"/>
        <dbReference type="ChEBI" id="CHEBI:28938"/>
        <dbReference type="EC" id="3.5.4.4"/>
    </reaction>
    <physiologicalReaction direction="left-to-right" evidence="7">
        <dbReference type="Rhea" id="RHEA:24409"/>
    </physiologicalReaction>
</comment>
<name>A0A2A7U361_EDWTA</name>
<dbReference type="NCBIfam" id="TIGR01430">
    <property type="entry name" value="aden_deam"/>
    <property type="match status" value="1"/>
</dbReference>
<dbReference type="GO" id="GO:0046103">
    <property type="term" value="P:inosine biosynthetic process"/>
    <property type="evidence" value="ECO:0007669"/>
    <property type="project" value="TreeGrafter"/>
</dbReference>
<dbReference type="FunFam" id="3.20.20.140:FF:000009">
    <property type="entry name" value="Adenosine deaminase"/>
    <property type="match status" value="1"/>
</dbReference>
<dbReference type="EC" id="3.5.4.4" evidence="1 9"/>
<dbReference type="GO" id="GO:0046936">
    <property type="term" value="F:2'-deoxyadenosine deaminase activity"/>
    <property type="evidence" value="ECO:0007669"/>
    <property type="project" value="RHEA"/>
</dbReference>
<comment type="similarity">
    <text evidence="9">Belongs to the metallo-dependent hydrolases superfamily. Adenosine and AMP deaminases family. Adenosine deaminase subfamily.</text>
</comment>
<dbReference type="GO" id="GO:0009168">
    <property type="term" value="P:purine ribonucleoside monophosphate biosynthetic process"/>
    <property type="evidence" value="ECO:0007669"/>
    <property type="project" value="UniProtKB-UniRule"/>
</dbReference>
<dbReference type="NCBIfam" id="NF006846">
    <property type="entry name" value="PRK09358.1-1"/>
    <property type="match status" value="1"/>
</dbReference>
<dbReference type="Proteomes" id="UP000219788">
    <property type="component" value="Unassembled WGS sequence"/>
</dbReference>
<feature type="binding site" evidence="9">
    <location>
        <position position="197"/>
    </location>
    <ligand>
        <name>Zn(2+)</name>
        <dbReference type="ChEBI" id="CHEBI:29105"/>
        <note>catalytic</note>
    </ligand>
</feature>
<keyword evidence="3 9" id="KW-0378">Hydrolase</keyword>
<keyword evidence="5 9" id="KW-0546">Nucleotide metabolism</keyword>
<dbReference type="Pfam" id="PF00962">
    <property type="entry name" value="A_deaminase"/>
    <property type="match status" value="1"/>
</dbReference>
<evidence type="ECO:0000313" key="12">
    <source>
        <dbReference type="Proteomes" id="UP000219788"/>
    </source>
</evidence>
<feature type="binding site" evidence="9">
    <location>
        <position position="12"/>
    </location>
    <ligand>
        <name>Zn(2+)</name>
        <dbReference type="ChEBI" id="CHEBI:29105"/>
        <note>catalytic</note>
    </ligand>
</feature>
<dbReference type="GeneID" id="93124112"/>
<feature type="binding site" evidence="9">
    <location>
        <position position="170"/>
    </location>
    <ligand>
        <name>substrate</name>
    </ligand>
</feature>
<evidence type="ECO:0000256" key="2">
    <source>
        <dbReference type="ARBA" id="ARBA00022723"/>
    </source>
</evidence>
<feature type="domain" description="Adenosine deaminase" evidence="10">
    <location>
        <begin position="7"/>
        <end position="328"/>
    </location>
</feature>
<dbReference type="GO" id="GO:0008270">
    <property type="term" value="F:zinc ion binding"/>
    <property type="evidence" value="ECO:0007669"/>
    <property type="project" value="UniProtKB-UniRule"/>
</dbReference>
<dbReference type="InterPro" id="IPR006330">
    <property type="entry name" value="Ado/ade_deaminase"/>
</dbReference>
<comment type="cofactor">
    <cofactor evidence="9">
        <name>Zn(2+)</name>
        <dbReference type="ChEBI" id="CHEBI:29105"/>
    </cofactor>
    <text evidence="9">Binds 1 zinc ion per subunit.</text>
</comment>
<feature type="binding site" evidence="9">
    <location>
        <position position="14"/>
    </location>
    <ligand>
        <name>Zn(2+)</name>
        <dbReference type="ChEBI" id="CHEBI:29105"/>
        <note>catalytic</note>
    </ligand>
</feature>
<dbReference type="GO" id="GO:0009117">
    <property type="term" value="P:nucleotide metabolic process"/>
    <property type="evidence" value="ECO:0007669"/>
    <property type="project" value="UniProtKB-KW"/>
</dbReference>
<dbReference type="GO" id="GO:0005829">
    <property type="term" value="C:cytosol"/>
    <property type="evidence" value="ECO:0007669"/>
    <property type="project" value="TreeGrafter"/>
</dbReference>
<dbReference type="PANTHER" id="PTHR11409:SF43">
    <property type="entry name" value="ADENOSINE DEAMINASE"/>
    <property type="match status" value="1"/>
</dbReference>
<dbReference type="OrthoDB" id="105475at2"/>
<sequence length="333" mass="36280">MIDSRFPLTDLHRHLDGNIRPQTILDLGQQYHLALPANELEALRPHVQIGDNAPDLVTFLQKLDWGVAVLASLDACRRIAYENVEDLQRAGIDYAELRFSPYYMARQHQLPLQGVVEAVIDGVNAGVRDLGIPVRLIGILSRTFGQAACDQELEALLACRDHITALDLAGDELGFPGALFLPHFKQARDAGWHITVHAGEAAGADSIWQAIRELGAERIGHGVNAIHDARLMDYLAEHAIGIESCLTSNLQTSTVSSLAQHPLKHFLAHGCLANINTDDPAVEGIELRHEYQVAAPAAGLSGEQIRQAQYNGLSMAFLSPAEKQALRDAKSLG</sequence>
<comment type="function">
    <text evidence="9">Catalyzes the hydrolytic deamination of adenosine and 2-deoxyadenosine.</text>
</comment>
<organism evidence="11 12">
    <name type="scientific">Edwardsiella tarda</name>
    <dbReference type="NCBI Taxonomy" id="636"/>
    <lineage>
        <taxon>Bacteria</taxon>
        <taxon>Pseudomonadati</taxon>
        <taxon>Pseudomonadota</taxon>
        <taxon>Gammaproteobacteria</taxon>
        <taxon>Enterobacterales</taxon>
        <taxon>Hafniaceae</taxon>
        <taxon>Edwardsiella</taxon>
    </lineage>
</organism>
<evidence type="ECO:0000259" key="10">
    <source>
        <dbReference type="Pfam" id="PF00962"/>
    </source>
</evidence>
<feature type="binding site" evidence="9">
    <location>
        <position position="278"/>
    </location>
    <ligand>
        <name>Zn(2+)</name>
        <dbReference type="ChEBI" id="CHEBI:29105"/>
        <note>catalytic</note>
    </ligand>
</feature>
<gene>
    <name evidence="9" type="primary">add</name>
    <name evidence="11" type="ORF">CRM76_12675</name>
</gene>
<feature type="binding site" evidence="9">
    <location>
        <position position="279"/>
    </location>
    <ligand>
        <name>substrate</name>
    </ligand>
</feature>
<evidence type="ECO:0000256" key="6">
    <source>
        <dbReference type="ARBA" id="ARBA00031852"/>
    </source>
</evidence>
<dbReference type="GO" id="GO:0043103">
    <property type="term" value="P:hypoxanthine salvage"/>
    <property type="evidence" value="ECO:0007669"/>
    <property type="project" value="TreeGrafter"/>
</dbReference>
<evidence type="ECO:0000256" key="9">
    <source>
        <dbReference type="HAMAP-Rule" id="MF_00540"/>
    </source>
</evidence>
<feature type="binding site" evidence="9">
    <location>
        <position position="16"/>
    </location>
    <ligand>
        <name>substrate</name>
    </ligand>
</feature>
<feature type="site" description="Important for catalytic activity" evidence="9">
    <location>
        <position position="221"/>
    </location>
</feature>
<dbReference type="InterPro" id="IPR028893">
    <property type="entry name" value="A_deaminase"/>
</dbReference>
<dbReference type="EMBL" id="PDDV01000013">
    <property type="protein sequence ID" value="PEH72721.1"/>
    <property type="molecule type" value="Genomic_DNA"/>
</dbReference>
<feature type="binding site" evidence="9">
    <location>
        <position position="14"/>
    </location>
    <ligand>
        <name>substrate</name>
    </ligand>
</feature>
<dbReference type="Gene3D" id="3.20.20.140">
    <property type="entry name" value="Metal-dependent hydrolases"/>
    <property type="match status" value="1"/>
</dbReference>
<evidence type="ECO:0000256" key="7">
    <source>
        <dbReference type="ARBA" id="ARBA00047989"/>
    </source>
</evidence>
<evidence type="ECO:0000256" key="4">
    <source>
        <dbReference type="ARBA" id="ARBA00022833"/>
    </source>
</evidence>
<dbReference type="STRING" id="636.AAW15_08145"/>
<comment type="catalytic activity">
    <reaction evidence="8">
        <text>2'-deoxyadenosine + H2O + H(+) = 2'-deoxyinosine + NH4(+)</text>
        <dbReference type="Rhea" id="RHEA:28190"/>
        <dbReference type="ChEBI" id="CHEBI:15377"/>
        <dbReference type="ChEBI" id="CHEBI:15378"/>
        <dbReference type="ChEBI" id="CHEBI:17256"/>
        <dbReference type="ChEBI" id="CHEBI:28938"/>
        <dbReference type="ChEBI" id="CHEBI:28997"/>
        <dbReference type="EC" id="3.5.4.4"/>
    </reaction>
    <physiologicalReaction direction="left-to-right" evidence="8">
        <dbReference type="Rhea" id="RHEA:28191"/>
    </physiologicalReaction>
</comment>
<dbReference type="GO" id="GO:0006154">
    <property type="term" value="P:adenosine catabolic process"/>
    <property type="evidence" value="ECO:0007669"/>
    <property type="project" value="TreeGrafter"/>
</dbReference>